<proteinExistence type="inferred from homology"/>
<keyword evidence="5" id="KW-0964">Secreted</keyword>
<feature type="domain" description="Flagellar hook-associated protein 2 N-terminal" evidence="6">
    <location>
        <begin position="12"/>
        <end position="106"/>
    </location>
</feature>
<dbReference type="EMBL" id="QFOD01000003">
    <property type="protein sequence ID" value="PZP35020.1"/>
    <property type="molecule type" value="Genomic_DNA"/>
</dbReference>
<feature type="domain" description="Flagellar hook-associated protein 2 C-terminal" evidence="7">
    <location>
        <begin position="238"/>
        <end position="480"/>
    </location>
</feature>
<comment type="caution">
    <text evidence="8">The sequence shown here is derived from an EMBL/GenBank/DDBJ whole genome shotgun (WGS) entry which is preliminary data.</text>
</comment>
<dbReference type="PANTHER" id="PTHR30288:SF0">
    <property type="entry name" value="FLAGELLAR HOOK-ASSOCIATED PROTEIN 2"/>
    <property type="match status" value="1"/>
</dbReference>
<dbReference type="GO" id="GO:0005576">
    <property type="term" value="C:extracellular region"/>
    <property type="evidence" value="ECO:0007669"/>
    <property type="project" value="UniProtKB-SubCell"/>
</dbReference>
<evidence type="ECO:0000313" key="9">
    <source>
        <dbReference type="Proteomes" id="UP000249633"/>
    </source>
</evidence>
<dbReference type="Pfam" id="PF07195">
    <property type="entry name" value="FliD_C"/>
    <property type="match status" value="1"/>
</dbReference>
<evidence type="ECO:0000256" key="4">
    <source>
        <dbReference type="ARBA" id="ARBA00023143"/>
    </source>
</evidence>
<dbReference type="InterPro" id="IPR003481">
    <property type="entry name" value="FliD_N"/>
</dbReference>
<dbReference type="Proteomes" id="UP000249633">
    <property type="component" value="Unassembled WGS sequence"/>
</dbReference>
<gene>
    <name evidence="8" type="ORF">DI603_03830</name>
</gene>
<keyword evidence="8" id="KW-0282">Flagellum</keyword>
<dbReference type="GO" id="GO:0009421">
    <property type="term" value="C:bacterial-type flagellum filament cap"/>
    <property type="evidence" value="ECO:0007669"/>
    <property type="project" value="InterPro"/>
</dbReference>
<dbReference type="InterPro" id="IPR040026">
    <property type="entry name" value="FliD"/>
</dbReference>
<dbReference type="GO" id="GO:0071973">
    <property type="term" value="P:bacterial-type flagellum-dependent cell motility"/>
    <property type="evidence" value="ECO:0007669"/>
    <property type="project" value="TreeGrafter"/>
</dbReference>
<evidence type="ECO:0000259" key="6">
    <source>
        <dbReference type="Pfam" id="PF02465"/>
    </source>
</evidence>
<reference evidence="8 9" key="1">
    <citation type="submission" date="2017-08" db="EMBL/GenBank/DDBJ databases">
        <title>Infants hospitalized years apart are colonized by the same room-sourced microbial strains.</title>
        <authorList>
            <person name="Brooks B."/>
            <person name="Olm M.R."/>
            <person name="Firek B.A."/>
            <person name="Baker R."/>
            <person name="Thomas B.C."/>
            <person name="Morowitz M.J."/>
            <person name="Banfield J.F."/>
        </authorList>
    </citation>
    <scope>NUCLEOTIDE SEQUENCE [LARGE SCALE GENOMIC DNA]</scope>
    <source>
        <strain evidence="8">S2_012_000_R2_81</strain>
    </source>
</reference>
<accession>A0A2W5E1X2</accession>
<dbReference type="Pfam" id="PF07196">
    <property type="entry name" value="Flagellin_IN"/>
    <property type="match status" value="1"/>
</dbReference>
<keyword evidence="8" id="KW-0969">Cilium</keyword>
<evidence type="ECO:0000256" key="2">
    <source>
        <dbReference type="ARBA" id="ARBA00011255"/>
    </source>
</evidence>
<keyword evidence="8" id="KW-0966">Cell projection</keyword>
<evidence type="ECO:0000259" key="7">
    <source>
        <dbReference type="Pfam" id="PF07195"/>
    </source>
</evidence>
<dbReference type="GO" id="GO:0007155">
    <property type="term" value="P:cell adhesion"/>
    <property type="evidence" value="ECO:0007669"/>
    <property type="project" value="InterPro"/>
</dbReference>
<keyword evidence="4 5" id="KW-0975">Bacterial flagellum</keyword>
<protein>
    <recommendedName>
        <fullName evidence="5">Flagellar hook-associated protein 2</fullName>
        <shortName evidence="5">HAP2</shortName>
    </recommendedName>
    <alternativeName>
        <fullName evidence="5">Flagellar cap protein</fullName>
    </alternativeName>
</protein>
<dbReference type="PANTHER" id="PTHR30288">
    <property type="entry name" value="FLAGELLAR CAP/ASSEMBLY PROTEIN FLID"/>
    <property type="match status" value="1"/>
</dbReference>
<dbReference type="AlphaFoldDB" id="A0A2W5E1X2"/>
<comment type="similarity">
    <text evidence="1 5">Belongs to the FliD family.</text>
</comment>
<sequence>MATLSSVGISGSGLDESVITKLVAVQKQPITDLNSRTDAIKTKLSTYGQIQSALSTLRDAASKLTNPSTWSGSKTATSDASVAIATASSSAVGTVSLSVSQLASAQTLAGPTLSGPTATLGQGTVTLELGTWGTDSGGATTFTSKSGTTPTSVSIAAGDSLATIRDKINGAGAGVTAAIVTDATGSRLTLTSSQTGETNAFRVTVADGDGNSGDASGLSQLAYDPSGSVSQMTQTLPAANARALLNGLPISSESNTLSTAIDGLNITLLKASSPPATATIAVTQDQDAIKKAISDFTTAYNAINQLLRNQTKFDASSLSSDKSADAQKQAQLQRLSSLQGDSTAVGILNQLRGIMGGATSLGGSLNRLSDLGLAPGTDGNIPTSSTKLDTAMSKLDDLKKFFMGIDSSNDSNSGFATRIRSTVDAMLGTDGSVSSRQTAIQKQIDANNKEAGKMQDRADAMEKQLRQQYSALDQTYSKYSNLATYLTQQLSKLSS</sequence>
<dbReference type="Pfam" id="PF02465">
    <property type="entry name" value="FliD_N"/>
    <property type="match status" value="1"/>
</dbReference>
<evidence type="ECO:0000256" key="1">
    <source>
        <dbReference type="ARBA" id="ARBA00009764"/>
    </source>
</evidence>
<comment type="subcellular location">
    <subcellularLocation>
        <location evidence="5">Secreted</location>
    </subcellularLocation>
    <subcellularLocation>
        <location evidence="5">Bacterial flagellum</location>
    </subcellularLocation>
</comment>
<dbReference type="GO" id="GO:0009424">
    <property type="term" value="C:bacterial-type flagellum hook"/>
    <property type="evidence" value="ECO:0007669"/>
    <property type="project" value="UniProtKB-UniRule"/>
</dbReference>
<organism evidence="8 9">
    <name type="scientific">Roseateles depolymerans</name>
    <dbReference type="NCBI Taxonomy" id="76731"/>
    <lineage>
        <taxon>Bacteria</taxon>
        <taxon>Pseudomonadati</taxon>
        <taxon>Pseudomonadota</taxon>
        <taxon>Betaproteobacteria</taxon>
        <taxon>Burkholderiales</taxon>
        <taxon>Sphaerotilaceae</taxon>
        <taxon>Roseateles</taxon>
    </lineage>
</organism>
<comment type="subunit">
    <text evidence="2 5">Homopentamer.</text>
</comment>
<evidence type="ECO:0000313" key="8">
    <source>
        <dbReference type="EMBL" id="PZP35020.1"/>
    </source>
</evidence>
<evidence type="ECO:0000256" key="3">
    <source>
        <dbReference type="ARBA" id="ARBA00023054"/>
    </source>
</evidence>
<keyword evidence="3" id="KW-0175">Coiled coil</keyword>
<name>A0A2W5E1X2_9BURK</name>
<dbReference type="InterPro" id="IPR010809">
    <property type="entry name" value="FliD_C"/>
</dbReference>
<evidence type="ECO:0000256" key="5">
    <source>
        <dbReference type="RuleBase" id="RU362066"/>
    </source>
</evidence>
<dbReference type="InterPro" id="IPR010810">
    <property type="entry name" value="Flagellin_hook_IN_motif"/>
</dbReference>
<comment type="function">
    <text evidence="5">Required for morphogenesis and for the elongation of the flagellar filament by facilitating polymerization of the flagellin monomers at the tip of growing filament. Forms a capping structure, which prevents flagellin subunits (transported through the central channel of the flagellum) from leaking out without polymerization at the distal end.</text>
</comment>